<reference evidence="3 4" key="1">
    <citation type="submission" date="2015-09" db="EMBL/GenBank/DDBJ databases">
        <title>Identification and resolution of microdiversity through metagenomic sequencing of parallel consortia.</title>
        <authorList>
            <person name="Nelson W.C."/>
            <person name="Romine M.F."/>
            <person name="Lindemann S.R."/>
        </authorList>
    </citation>
    <scope>NUCLEOTIDE SEQUENCE [LARGE SCALE GENOMIC DNA]</scope>
    <source>
        <strain evidence="3">HL-55</strain>
    </source>
</reference>
<evidence type="ECO:0000256" key="2">
    <source>
        <dbReference type="SAM" id="Phobius"/>
    </source>
</evidence>
<feature type="transmembrane region" description="Helical" evidence="2">
    <location>
        <begin position="108"/>
        <end position="126"/>
    </location>
</feature>
<name>A0A0P7YI09_9GAMM</name>
<keyword evidence="2" id="KW-1133">Transmembrane helix</keyword>
<gene>
    <name evidence="3" type="ORF">HLUCCX14_06745</name>
</gene>
<evidence type="ECO:0000313" key="4">
    <source>
        <dbReference type="Proteomes" id="UP000050416"/>
    </source>
</evidence>
<dbReference type="EMBL" id="LJZQ01000007">
    <property type="protein sequence ID" value="KPQ29214.1"/>
    <property type="molecule type" value="Genomic_DNA"/>
</dbReference>
<dbReference type="GO" id="GO:0005886">
    <property type="term" value="C:plasma membrane"/>
    <property type="evidence" value="ECO:0007669"/>
    <property type="project" value="UniProtKB-SubCell"/>
</dbReference>
<dbReference type="STRING" id="1305731.GCA_000934705_00088"/>
<comment type="subcellular location">
    <subcellularLocation>
        <location evidence="1">Cell inner membrane</location>
        <topology evidence="1">Multi-pass membrane protein</topology>
    </subcellularLocation>
</comment>
<keyword evidence="2" id="KW-0812">Transmembrane</keyword>
<dbReference type="InterPro" id="IPR007401">
    <property type="entry name" value="DUF454"/>
</dbReference>
<evidence type="ECO:0000256" key="1">
    <source>
        <dbReference type="PIRNR" id="PIRNR016789"/>
    </source>
</evidence>
<keyword evidence="1" id="KW-1003">Cell membrane</keyword>
<dbReference type="PANTHER" id="PTHR35813:SF1">
    <property type="entry name" value="INNER MEMBRANE PROTEIN YBAN"/>
    <property type="match status" value="1"/>
</dbReference>
<comment type="caution">
    <text evidence="3">The sequence shown here is derived from an EMBL/GenBank/DDBJ whole genome shotgun (WGS) entry which is preliminary data.</text>
</comment>
<evidence type="ECO:0000313" key="3">
    <source>
        <dbReference type="EMBL" id="KPQ29214.1"/>
    </source>
</evidence>
<protein>
    <recommendedName>
        <fullName evidence="1">Inner membrane protein</fullName>
    </recommendedName>
</protein>
<dbReference type="PATRIC" id="fig|1305731.5.peg.3347"/>
<sequence>MNSRQARIIGAQTGKTGFRILAYISIGIAAVGLILPLLPTTPFVLLAAYFASKGSPAFALWLEDHPKFGPAIVQWRHRRAIPVTAKVLACSMMVLSWTMLVWLGSPAFVLTVSGLFMLSVAGYLLTRPSR</sequence>
<dbReference type="Pfam" id="PF04304">
    <property type="entry name" value="DUF454"/>
    <property type="match status" value="1"/>
</dbReference>
<dbReference type="PANTHER" id="PTHR35813">
    <property type="entry name" value="INNER MEMBRANE PROTEIN YBAN"/>
    <property type="match status" value="1"/>
</dbReference>
<accession>A0A0P7YI09</accession>
<dbReference type="Proteomes" id="UP000050416">
    <property type="component" value="Unassembled WGS sequence"/>
</dbReference>
<organism evidence="3 4">
    <name type="scientific">Marinobacter excellens HL-55</name>
    <dbReference type="NCBI Taxonomy" id="1305731"/>
    <lineage>
        <taxon>Bacteria</taxon>
        <taxon>Pseudomonadati</taxon>
        <taxon>Pseudomonadota</taxon>
        <taxon>Gammaproteobacteria</taxon>
        <taxon>Pseudomonadales</taxon>
        <taxon>Marinobacteraceae</taxon>
        <taxon>Marinobacter</taxon>
    </lineage>
</organism>
<proteinExistence type="predicted"/>
<dbReference type="PIRSF" id="PIRSF016789">
    <property type="entry name" value="DUF454"/>
    <property type="match status" value="1"/>
</dbReference>
<dbReference type="AlphaFoldDB" id="A0A0P7YI09"/>
<dbReference type="OrthoDB" id="9816293at2"/>
<keyword evidence="1 2" id="KW-0472">Membrane</keyword>
<feature type="transmembrane region" description="Helical" evidence="2">
    <location>
        <begin position="20"/>
        <end position="38"/>
    </location>
</feature>
<keyword evidence="1" id="KW-0997">Cell inner membrane</keyword>